<dbReference type="Proteomes" id="UP001296009">
    <property type="component" value="Chromosome"/>
</dbReference>
<keyword evidence="2" id="KW-1185">Reference proteome</keyword>
<proteinExistence type="predicted"/>
<organism evidence="1 2">
    <name type="scientific">Klebsiella phage vB_Ko_K66PH128C1</name>
    <dbReference type="NCBI Taxonomy" id="3071610"/>
    <lineage>
        <taxon>Viruses</taxon>
        <taxon>Duplodnaviria</taxon>
        <taxon>Heunggongvirae</taxon>
        <taxon>Uroviricota</taxon>
        <taxon>Caudoviricetes</taxon>
        <taxon>Autographivirales</taxon>
        <taxon>Autoscriptoviridae</taxon>
        <taxon>Slopekvirinae</taxon>
        <taxon>Drulisvirus</taxon>
        <taxon>Drulisvirus K66PH128C1</taxon>
    </lineage>
</organism>
<sequence length="114" mass="12837">MRKPMKDIRNIITGITRMEAITQGGVEYGTEVWHKRCTGHSTANALRIISEAMLNQAVPVRVERYVGSGTHAREPKHVFDLCRHLVDVMGLRGFTFNAAARTVECNVFEPVNKQ</sequence>
<reference evidence="1" key="1">
    <citation type="submission" date="2023-10" db="EMBL/GenBank/DDBJ databases">
        <authorList>
            <person name="Robby Concha-Eloko"/>
            <person name="Pilar Barberan- Martinez"/>
            <person name="Rafael Sanjuan"/>
            <person name="Pilar Domingo-Calap"/>
        </authorList>
    </citation>
    <scope>NUCLEOTIDE SEQUENCE</scope>
</reference>
<dbReference type="EMBL" id="OY757062">
    <property type="protein sequence ID" value="CAK1344577.1"/>
    <property type="molecule type" value="Genomic_DNA"/>
</dbReference>
<evidence type="ECO:0000313" key="2">
    <source>
        <dbReference type="Proteomes" id="UP001296009"/>
    </source>
</evidence>
<protein>
    <submittedName>
        <fullName evidence="1">Uncharacterized protein</fullName>
    </submittedName>
</protein>
<evidence type="ECO:0000313" key="1">
    <source>
        <dbReference type="EMBL" id="CAK1344577.1"/>
    </source>
</evidence>
<name>A0AAD2JTZ3_9CAUD</name>
<gene>
    <name evidence="1" type="ORF">K66PH128C1_LOCUS53</name>
</gene>
<accession>A0AAD2JTZ3</accession>